<accession>A0AAV7S278</accession>
<evidence type="ECO:0000313" key="2">
    <source>
        <dbReference type="EMBL" id="KAJ1157363.1"/>
    </source>
</evidence>
<feature type="compositionally biased region" description="Basic and acidic residues" evidence="1">
    <location>
        <begin position="1"/>
        <end position="23"/>
    </location>
</feature>
<feature type="region of interest" description="Disordered" evidence="1">
    <location>
        <begin position="1"/>
        <end position="106"/>
    </location>
</feature>
<organism evidence="2 3">
    <name type="scientific">Pleurodeles waltl</name>
    <name type="common">Iberian ribbed newt</name>
    <dbReference type="NCBI Taxonomy" id="8319"/>
    <lineage>
        <taxon>Eukaryota</taxon>
        <taxon>Metazoa</taxon>
        <taxon>Chordata</taxon>
        <taxon>Craniata</taxon>
        <taxon>Vertebrata</taxon>
        <taxon>Euteleostomi</taxon>
        <taxon>Amphibia</taxon>
        <taxon>Batrachia</taxon>
        <taxon>Caudata</taxon>
        <taxon>Salamandroidea</taxon>
        <taxon>Salamandridae</taxon>
        <taxon>Pleurodelinae</taxon>
        <taxon>Pleurodeles</taxon>
    </lineage>
</organism>
<gene>
    <name evidence="2" type="ORF">NDU88_010076</name>
</gene>
<dbReference type="Proteomes" id="UP001066276">
    <property type="component" value="Chromosome 5"/>
</dbReference>
<proteinExistence type="predicted"/>
<name>A0AAV7S278_PLEWA</name>
<dbReference type="EMBL" id="JANPWB010000009">
    <property type="protein sequence ID" value="KAJ1157363.1"/>
    <property type="molecule type" value="Genomic_DNA"/>
</dbReference>
<protein>
    <submittedName>
        <fullName evidence="2">Uncharacterized protein</fullName>
    </submittedName>
</protein>
<reference evidence="2" key="1">
    <citation type="journal article" date="2022" name="bioRxiv">
        <title>Sequencing and chromosome-scale assembly of the giantPleurodeles waltlgenome.</title>
        <authorList>
            <person name="Brown T."/>
            <person name="Elewa A."/>
            <person name="Iarovenko S."/>
            <person name="Subramanian E."/>
            <person name="Araus A.J."/>
            <person name="Petzold A."/>
            <person name="Susuki M."/>
            <person name="Suzuki K.-i.T."/>
            <person name="Hayashi T."/>
            <person name="Toyoda A."/>
            <person name="Oliveira C."/>
            <person name="Osipova E."/>
            <person name="Leigh N.D."/>
            <person name="Simon A."/>
            <person name="Yun M.H."/>
        </authorList>
    </citation>
    <scope>NUCLEOTIDE SEQUENCE</scope>
    <source>
        <strain evidence="2">20211129_DDA</strain>
        <tissue evidence="2">Liver</tissue>
    </source>
</reference>
<feature type="compositionally biased region" description="Low complexity" evidence="1">
    <location>
        <begin position="35"/>
        <end position="47"/>
    </location>
</feature>
<dbReference type="AlphaFoldDB" id="A0AAV7S278"/>
<feature type="compositionally biased region" description="Polar residues" evidence="1">
    <location>
        <begin position="76"/>
        <end position="92"/>
    </location>
</feature>
<keyword evidence="3" id="KW-1185">Reference proteome</keyword>
<evidence type="ECO:0000313" key="3">
    <source>
        <dbReference type="Proteomes" id="UP001066276"/>
    </source>
</evidence>
<comment type="caution">
    <text evidence="2">The sequence shown here is derived from an EMBL/GenBank/DDBJ whole genome shotgun (WGS) entry which is preliminary data.</text>
</comment>
<sequence length="106" mass="11372">MRAEALKRGKDWLRAKMDKKGEENQSQDLSAPACSTSTDGTSTVGSISPPPQKASKRQRTEGKLARKVAKKARGMDQTTGEHPTSAPVTSISRVPAESEHISAIIN</sequence>
<evidence type="ECO:0000256" key="1">
    <source>
        <dbReference type="SAM" id="MobiDB-lite"/>
    </source>
</evidence>